<evidence type="ECO:0000256" key="3">
    <source>
        <dbReference type="ARBA" id="ARBA00023274"/>
    </source>
</evidence>
<dbReference type="CDD" id="cd04465">
    <property type="entry name" value="S1_RPS1_repeat_ec2_hs2"/>
    <property type="match status" value="1"/>
</dbReference>
<dbReference type="RefSeq" id="WP_013757316.1">
    <property type="nucleotide sequence ID" value="NC_015500.1"/>
</dbReference>
<dbReference type="SUPFAM" id="SSF50249">
    <property type="entry name" value="Nucleic acid-binding proteins"/>
    <property type="match status" value="4"/>
</dbReference>
<evidence type="ECO:0000256" key="4">
    <source>
        <dbReference type="SAM" id="MobiDB-lite"/>
    </source>
</evidence>
<dbReference type="GO" id="GO:0003729">
    <property type="term" value="F:mRNA binding"/>
    <property type="evidence" value="ECO:0007669"/>
    <property type="project" value="TreeGrafter"/>
</dbReference>
<dbReference type="PRINTS" id="PR00681">
    <property type="entry name" value="RIBOSOMALS1"/>
</dbReference>
<feature type="domain" description="S1 motif" evidence="5">
    <location>
        <begin position="7"/>
        <end position="71"/>
    </location>
</feature>
<dbReference type="InterPro" id="IPR035104">
    <property type="entry name" value="Ribosomal_protein_S1-like"/>
</dbReference>
<sequence length="362" mass="40032">MKFLEPGQEIETTVVAVSADSIFLDLNMKSEGVADRAEFTDADGKLTVKEGDTVKVFFMGDKNGEMRFTAKISGDKADKTVLENAYKSGIPVEGHVEKEIKGGFEIKIGTSRAFCPYSQMGFRQKESPDFYIGKSLPFKIQEYKENGRNILVSNRVMGEESYEENLAKLQETLKIGSTVAGVIEAVQSYGAFVDIGGFRALLPVSEISHSRVDDIRSVLSEGQKIEAQIIKLDWNNERISLSLKALERDPWDDVVRKYPADSKHAGTVSRIAEFGLFVALEPGVDGLVHVSELEDANRNTNLRKLYKIGDKLSVVVKAVDAEQKRLSLKPAASSEQDSSAAKYLKNQDDSDTYNPFAALLKK</sequence>
<comment type="similarity">
    <text evidence="1">Belongs to the bacterial ribosomal protein bS1 family.</text>
</comment>
<evidence type="ECO:0000313" key="7">
    <source>
        <dbReference type="Proteomes" id="UP000006546"/>
    </source>
</evidence>
<dbReference type="Proteomes" id="UP000006546">
    <property type="component" value="Chromosome"/>
</dbReference>
<feature type="region of interest" description="Disordered" evidence="4">
    <location>
        <begin position="329"/>
        <end position="362"/>
    </location>
</feature>
<evidence type="ECO:0000313" key="6">
    <source>
        <dbReference type="EMBL" id="AEE15596.1"/>
    </source>
</evidence>
<dbReference type="KEGG" id="tbe:Trebr_0142"/>
<dbReference type="InterPro" id="IPR003029">
    <property type="entry name" value="S1_domain"/>
</dbReference>
<dbReference type="STRING" id="906968.Trebr_0142"/>
<dbReference type="PANTHER" id="PTHR10724:SF7">
    <property type="entry name" value="SMALL RIBOSOMAL SUBUNIT PROTEIN BS1C"/>
    <property type="match status" value="1"/>
</dbReference>
<protein>
    <submittedName>
        <fullName evidence="6">RNA binding S1 domain protein</fullName>
    </submittedName>
</protein>
<keyword evidence="7" id="KW-1185">Reference proteome</keyword>
<dbReference type="GO" id="GO:0003735">
    <property type="term" value="F:structural constituent of ribosome"/>
    <property type="evidence" value="ECO:0007669"/>
    <property type="project" value="TreeGrafter"/>
</dbReference>
<dbReference type="eggNOG" id="COG0539">
    <property type="taxonomic scope" value="Bacteria"/>
</dbReference>
<keyword evidence="3" id="KW-0687">Ribonucleoprotein</keyword>
<dbReference type="InterPro" id="IPR050437">
    <property type="entry name" value="Ribos_protein_bS1-like"/>
</dbReference>
<gene>
    <name evidence="6" type="ordered locus">Trebr_0142</name>
</gene>
<evidence type="ECO:0000256" key="2">
    <source>
        <dbReference type="ARBA" id="ARBA00022980"/>
    </source>
</evidence>
<dbReference type="HOGENOM" id="CLU_015805_4_0_12"/>
<dbReference type="GO" id="GO:0006412">
    <property type="term" value="P:translation"/>
    <property type="evidence" value="ECO:0007669"/>
    <property type="project" value="TreeGrafter"/>
</dbReference>
<dbReference type="Gene3D" id="2.40.50.140">
    <property type="entry name" value="Nucleic acid-binding proteins"/>
    <property type="match status" value="3"/>
</dbReference>
<name>F4LLB8_TREBD</name>
<organism evidence="6 7">
    <name type="scientific">Treponema brennaborense (strain DSM 12168 / CIP 105900 / DD5/3)</name>
    <dbReference type="NCBI Taxonomy" id="906968"/>
    <lineage>
        <taxon>Bacteria</taxon>
        <taxon>Pseudomonadati</taxon>
        <taxon>Spirochaetota</taxon>
        <taxon>Spirochaetia</taxon>
        <taxon>Spirochaetales</taxon>
        <taxon>Treponemataceae</taxon>
        <taxon>Treponema</taxon>
    </lineage>
</organism>
<accession>F4LLB8</accession>
<dbReference type="EMBL" id="CP002696">
    <property type="protein sequence ID" value="AEE15596.1"/>
    <property type="molecule type" value="Genomic_DNA"/>
</dbReference>
<reference evidence="7" key="1">
    <citation type="submission" date="2011-04" db="EMBL/GenBank/DDBJ databases">
        <title>The complete genome of Treponema brennaborense DSM 12168.</title>
        <authorList>
            <person name="Lucas S."/>
            <person name="Han J."/>
            <person name="Lapidus A."/>
            <person name="Bruce D."/>
            <person name="Goodwin L."/>
            <person name="Pitluck S."/>
            <person name="Peters L."/>
            <person name="Kyrpides N."/>
            <person name="Mavromatis K."/>
            <person name="Ivanova N."/>
            <person name="Mikhailova N."/>
            <person name="Pagani I."/>
            <person name="Teshima H."/>
            <person name="Detter J.C."/>
            <person name="Tapia R."/>
            <person name="Han C."/>
            <person name="Land M."/>
            <person name="Hauser L."/>
            <person name="Markowitz V."/>
            <person name="Cheng J.-F."/>
            <person name="Hugenholtz P."/>
            <person name="Woyke T."/>
            <person name="Wu D."/>
            <person name="Gronow S."/>
            <person name="Wellnitz S."/>
            <person name="Brambilla E."/>
            <person name="Klenk H.-P."/>
            <person name="Eisen J.A."/>
        </authorList>
    </citation>
    <scope>NUCLEOTIDE SEQUENCE [LARGE SCALE GENOMIC DNA]</scope>
    <source>
        <strain evidence="7">DSM 12168 / CIP 105900 / DD5/3</strain>
    </source>
</reference>
<dbReference type="PROSITE" id="PS50126">
    <property type="entry name" value="S1"/>
    <property type="match status" value="4"/>
</dbReference>
<dbReference type="PANTHER" id="PTHR10724">
    <property type="entry name" value="30S RIBOSOMAL PROTEIN S1"/>
    <property type="match status" value="1"/>
</dbReference>
<evidence type="ECO:0000256" key="1">
    <source>
        <dbReference type="ARBA" id="ARBA00006767"/>
    </source>
</evidence>
<dbReference type="SMART" id="SM00316">
    <property type="entry name" value="S1"/>
    <property type="match status" value="4"/>
</dbReference>
<feature type="domain" description="S1 motif" evidence="5">
    <location>
        <begin position="176"/>
        <end position="244"/>
    </location>
</feature>
<keyword evidence="2" id="KW-0689">Ribosomal protein</keyword>
<dbReference type="OrthoDB" id="9804077at2"/>
<feature type="domain" description="S1 motif" evidence="5">
    <location>
        <begin position="261"/>
        <end position="331"/>
    </location>
</feature>
<dbReference type="AlphaFoldDB" id="F4LLB8"/>
<feature type="domain" description="S1 motif" evidence="5">
    <location>
        <begin position="89"/>
        <end position="155"/>
    </location>
</feature>
<proteinExistence type="inferred from homology"/>
<dbReference type="InterPro" id="IPR012340">
    <property type="entry name" value="NA-bd_OB-fold"/>
</dbReference>
<evidence type="ECO:0000259" key="5">
    <source>
        <dbReference type="PROSITE" id="PS50126"/>
    </source>
</evidence>
<dbReference type="Pfam" id="PF00575">
    <property type="entry name" value="S1"/>
    <property type="match status" value="2"/>
</dbReference>